<dbReference type="EMBL" id="PPTU01000003">
    <property type="protein sequence ID" value="RDB72429.1"/>
    <property type="molecule type" value="Genomic_DNA"/>
</dbReference>
<evidence type="ECO:0000313" key="2">
    <source>
        <dbReference type="EMBL" id="RDB72429.1"/>
    </source>
</evidence>
<evidence type="ECO:0000259" key="1">
    <source>
        <dbReference type="Pfam" id="PF04230"/>
    </source>
</evidence>
<organism evidence="2 3">
    <name type="scientific">Eggerthella lenta</name>
    <name type="common">Eubacterium lentum</name>
    <dbReference type="NCBI Taxonomy" id="84112"/>
    <lineage>
        <taxon>Bacteria</taxon>
        <taxon>Bacillati</taxon>
        <taxon>Actinomycetota</taxon>
        <taxon>Coriobacteriia</taxon>
        <taxon>Eggerthellales</taxon>
        <taxon>Eggerthellaceae</taxon>
        <taxon>Eggerthella</taxon>
    </lineage>
</organism>
<protein>
    <recommendedName>
        <fullName evidence="1">Polysaccharide pyruvyl transferase domain-containing protein</fullName>
    </recommendedName>
</protein>
<sequence>MGKVAILTLMGRFNYGNRLQNYASEYMFRTMGYEPVTLNSVRPPYQELAAKAIRRLKGWETSKEAIQNPRYNAFRSFDELMNIENVPLCSKSLVSEYDFFSVGSDQVWNLNLMSHRTRWFFLDFVPKEKRVALAPSIGLDHLTYAQAKRLAKGVNNFPLLSVREKRGAELIKQCSGRAVEVICDPALAVPVSEWRKIKSNKLTPTTPYIFAYLLGDDNPEAHAALDYLTRELNAPILSLTDRSASADLPAGPAEFLSLIDGACHVVTDSFHASLFSAIFETPLTILHRQGDAGTFSRLDNLATILHLDNKIFGTPGFDYSLSNDFSDTHSLIRKEADRFIRYLEACLAFYPDCENRQPYSSIASL</sequence>
<dbReference type="Proteomes" id="UP000253970">
    <property type="component" value="Unassembled WGS sequence"/>
</dbReference>
<evidence type="ECO:0000313" key="3">
    <source>
        <dbReference type="Proteomes" id="UP000253970"/>
    </source>
</evidence>
<feature type="domain" description="Polysaccharide pyruvyl transferase" evidence="1">
    <location>
        <begin position="14"/>
        <end position="283"/>
    </location>
</feature>
<dbReference type="Pfam" id="PF04230">
    <property type="entry name" value="PS_pyruv_trans"/>
    <property type="match status" value="1"/>
</dbReference>
<gene>
    <name evidence="2" type="ORF">C1875_02870</name>
</gene>
<dbReference type="AlphaFoldDB" id="A0A369MMX1"/>
<reference evidence="2 3" key="1">
    <citation type="journal article" date="2018" name="Elife">
        <title>Discovery and characterization of a prevalent human gut bacterial enzyme sufficient for the inactivation of a family of plant toxins.</title>
        <authorList>
            <person name="Koppel N."/>
            <person name="Bisanz J.E."/>
            <person name="Pandelia M.E."/>
            <person name="Turnbaugh P.J."/>
            <person name="Balskus E.P."/>
        </authorList>
    </citation>
    <scope>NUCLEOTIDE SEQUENCE [LARGE SCALE GENOMIC DNA]</scope>
    <source>
        <strain evidence="2 3">W1 BHI 6</strain>
    </source>
</reference>
<proteinExistence type="predicted"/>
<dbReference type="InterPro" id="IPR007345">
    <property type="entry name" value="Polysacch_pyruvyl_Trfase"/>
</dbReference>
<comment type="caution">
    <text evidence="2">The sequence shown here is derived from an EMBL/GenBank/DDBJ whole genome shotgun (WGS) entry which is preliminary data.</text>
</comment>
<dbReference type="RefSeq" id="WP_114532825.1">
    <property type="nucleotide sequence ID" value="NZ_PPTU01000003.1"/>
</dbReference>
<name>A0A369MMX1_EGGLN</name>
<accession>A0A369MMX1</accession>